<evidence type="ECO:0000313" key="4">
    <source>
        <dbReference type="Proteomes" id="UP000762676"/>
    </source>
</evidence>
<organism evidence="3 4">
    <name type="scientific">Elysia marginata</name>
    <dbReference type="NCBI Taxonomy" id="1093978"/>
    <lineage>
        <taxon>Eukaryota</taxon>
        <taxon>Metazoa</taxon>
        <taxon>Spiralia</taxon>
        <taxon>Lophotrochozoa</taxon>
        <taxon>Mollusca</taxon>
        <taxon>Gastropoda</taxon>
        <taxon>Heterobranchia</taxon>
        <taxon>Euthyneura</taxon>
        <taxon>Panpulmonata</taxon>
        <taxon>Sacoglossa</taxon>
        <taxon>Placobranchoidea</taxon>
        <taxon>Plakobranchidae</taxon>
        <taxon>Elysia</taxon>
    </lineage>
</organism>
<keyword evidence="4" id="KW-1185">Reference proteome</keyword>
<evidence type="ECO:0000256" key="1">
    <source>
        <dbReference type="ARBA" id="ARBA00009817"/>
    </source>
</evidence>
<comment type="similarity">
    <text evidence="1">Belongs to the HEBP family.</text>
</comment>
<dbReference type="EMBL" id="BMAT01006038">
    <property type="protein sequence ID" value="GFS04858.1"/>
    <property type="molecule type" value="Genomic_DNA"/>
</dbReference>
<feature type="region of interest" description="Disordered" evidence="2">
    <location>
        <begin position="63"/>
        <end position="119"/>
    </location>
</feature>
<dbReference type="SUPFAM" id="SSF55136">
    <property type="entry name" value="Probable bacterial effector-binding domain"/>
    <property type="match status" value="1"/>
</dbReference>
<gene>
    <name evidence="3" type="ORF">ElyMa_002922400</name>
</gene>
<dbReference type="InterPro" id="IPR011256">
    <property type="entry name" value="Reg_factor_effector_dom_sf"/>
</dbReference>
<dbReference type="AlphaFoldDB" id="A0AAV4I348"/>
<reference evidence="3 4" key="1">
    <citation type="journal article" date="2021" name="Elife">
        <title>Chloroplast acquisition without the gene transfer in kleptoplastic sea slugs, Plakobranchus ocellatus.</title>
        <authorList>
            <person name="Maeda T."/>
            <person name="Takahashi S."/>
            <person name="Yoshida T."/>
            <person name="Shimamura S."/>
            <person name="Takaki Y."/>
            <person name="Nagai Y."/>
            <person name="Toyoda A."/>
            <person name="Suzuki Y."/>
            <person name="Arimoto A."/>
            <person name="Ishii H."/>
            <person name="Satoh N."/>
            <person name="Nishiyama T."/>
            <person name="Hasebe M."/>
            <person name="Maruyama T."/>
            <person name="Minagawa J."/>
            <person name="Obokata J."/>
            <person name="Shigenobu S."/>
        </authorList>
    </citation>
    <scope>NUCLEOTIDE SEQUENCE [LARGE SCALE GENOMIC DNA]</scope>
</reference>
<proteinExistence type="inferred from homology"/>
<dbReference type="Proteomes" id="UP000762676">
    <property type="component" value="Unassembled WGS sequence"/>
</dbReference>
<name>A0AAV4I348_9GAST</name>
<accession>A0AAV4I348</accession>
<evidence type="ECO:0000256" key="2">
    <source>
        <dbReference type="SAM" id="MobiDB-lite"/>
    </source>
</evidence>
<dbReference type="Gene3D" id="3.20.80.10">
    <property type="entry name" value="Regulatory factor, effector binding domain"/>
    <property type="match status" value="1"/>
</dbReference>
<dbReference type="Pfam" id="PF04832">
    <property type="entry name" value="SOUL"/>
    <property type="match status" value="1"/>
</dbReference>
<dbReference type="InterPro" id="IPR006917">
    <property type="entry name" value="SOUL_heme-bd"/>
</dbReference>
<protein>
    <submittedName>
        <fullName evidence="3">Heme-binding protein 2-like</fullName>
    </submittedName>
</protein>
<comment type="caution">
    <text evidence="3">The sequence shown here is derived from an EMBL/GenBank/DDBJ whole genome shotgun (WGS) entry which is preliminary data.</text>
</comment>
<evidence type="ECO:0000313" key="3">
    <source>
        <dbReference type="EMBL" id="GFS04858.1"/>
    </source>
</evidence>
<sequence>MTSPVVTRVIHGTGPNCGSEMSMHFMLPFAYWDKPIAPTNPAVYIHEYPAMDVYVSSSFNTFPQQTKPDSSNFSSFPQQAKTDSSNFNTFPQQTKADSSNFSSFPQQTKTDSSNFNTFP</sequence>